<evidence type="ECO:0000313" key="2">
    <source>
        <dbReference type="Proteomes" id="UP001595766"/>
    </source>
</evidence>
<dbReference type="RefSeq" id="WP_241294965.1">
    <property type="nucleotide sequence ID" value="NZ_JAKZGR010000008.1"/>
</dbReference>
<evidence type="ECO:0008006" key="3">
    <source>
        <dbReference type="Google" id="ProtNLM"/>
    </source>
</evidence>
<proteinExistence type="predicted"/>
<sequence>MIKQLLVIVFLFTFQSLQGQEIKEKSNLGFLISGALEFGGEPVASISFTNGDVIDMHAGQGGTISVGLEYKIPKAEQLRLRGLIGFKYLTTPAENVHIRLTRVPIVFTGNYVIKDAWRFGMGISTHQAVKFNAGGLGSNFKLDSTAGPVFEFGYKWVALSYTLMQYSNEFNQYYSANAFGITLSHVFSFNR</sequence>
<reference evidence="2" key="1">
    <citation type="journal article" date="2019" name="Int. J. Syst. Evol. Microbiol.">
        <title>The Global Catalogue of Microorganisms (GCM) 10K type strain sequencing project: providing services to taxonomists for standard genome sequencing and annotation.</title>
        <authorList>
            <consortium name="The Broad Institute Genomics Platform"/>
            <consortium name="The Broad Institute Genome Sequencing Center for Infectious Disease"/>
            <person name="Wu L."/>
            <person name="Ma J."/>
        </authorList>
    </citation>
    <scope>NUCLEOTIDE SEQUENCE [LARGE SCALE GENOMIC DNA]</scope>
    <source>
        <strain evidence="2">CECT 8551</strain>
    </source>
</reference>
<gene>
    <name evidence="1" type="ORF">ACFOUP_18590</name>
</gene>
<comment type="caution">
    <text evidence="1">The sequence shown here is derived from an EMBL/GenBank/DDBJ whole genome shotgun (WGS) entry which is preliminary data.</text>
</comment>
<evidence type="ECO:0000313" key="1">
    <source>
        <dbReference type="EMBL" id="MFC3978398.1"/>
    </source>
</evidence>
<dbReference type="EMBL" id="JBHSAV010000094">
    <property type="protein sequence ID" value="MFC3978398.1"/>
    <property type="molecule type" value="Genomic_DNA"/>
</dbReference>
<accession>A0ABV8ETE5</accession>
<dbReference type="Proteomes" id="UP001595766">
    <property type="component" value="Unassembled WGS sequence"/>
</dbReference>
<protein>
    <recommendedName>
        <fullName evidence="3">Outer membrane protein beta-barrel domain-containing protein</fullName>
    </recommendedName>
</protein>
<organism evidence="1 2">
    <name type="scientific">Belliella kenyensis</name>
    <dbReference type="NCBI Taxonomy" id="1472724"/>
    <lineage>
        <taxon>Bacteria</taxon>
        <taxon>Pseudomonadati</taxon>
        <taxon>Bacteroidota</taxon>
        <taxon>Cytophagia</taxon>
        <taxon>Cytophagales</taxon>
        <taxon>Cyclobacteriaceae</taxon>
        <taxon>Belliella</taxon>
    </lineage>
</organism>
<name>A0ABV8ETE5_9BACT</name>
<keyword evidence="2" id="KW-1185">Reference proteome</keyword>